<evidence type="ECO:0000256" key="10">
    <source>
        <dbReference type="ARBA" id="ARBA00022723"/>
    </source>
</evidence>
<evidence type="ECO:0000256" key="21">
    <source>
        <dbReference type="PROSITE-ProRule" id="PRU10141"/>
    </source>
</evidence>
<evidence type="ECO:0000256" key="9">
    <source>
        <dbReference type="ARBA" id="ARBA00022679"/>
    </source>
</evidence>
<dbReference type="PROSITE" id="PS50011">
    <property type="entry name" value="PROTEIN_KINASE_DOM"/>
    <property type="match status" value="1"/>
</dbReference>
<keyword evidence="10" id="KW-0479">Metal-binding</keyword>
<evidence type="ECO:0000256" key="14">
    <source>
        <dbReference type="ARBA" id="ARBA00022842"/>
    </source>
</evidence>
<evidence type="ECO:0000256" key="5">
    <source>
        <dbReference type="ARBA" id="ARBA00012513"/>
    </source>
</evidence>
<evidence type="ECO:0000256" key="16">
    <source>
        <dbReference type="ARBA" id="ARBA00047899"/>
    </source>
</evidence>
<comment type="function">
    <text evidence="18">Regulates chemoreceptor expression by phosphorylating the hda-4 class II histone deacetylase (HDAC) and inhibiting the gene repression functions of hda-4 and the mef-2 transcription factor, enabling the correct sensing and transduction of food signals. Role in determining body size, the dauer decision and serotonin-mediated egg laying. May modulate the Sma/Mab pathway and regulates development in the later larval stages.</text>
</comment>
<dbReference type="GO" id="GO:0005634">
    <property type="term" value="C:nucleus"/>
    <property type="evidence" value="ECO:0007669"/>
    <property type="project" value="UniProtKB-SubCell"/>
</dbReference>
<name>A0A1I7TCV1_9PELO</name>
<feature type="region of interest" description="Disordered" evidence="22">
    <location>
        <begin position="409"/>
        <end position="445"/>
    </location>
</feature>
<dbReference type="STRING" id="1561998.A0A1I7TCV1"/>
<evidence type="ECO:0000256" key="20">
    <source>
        <dbReference type="ARBA" id="ARBA00069695"/>
    </source>
</evidence>
<dbReference type="Gene3D" id="1.10.510.10">
    <property type="entry name" value="Transferase(Phosphotransferase) domain 1"/>
    <property type="match status" value="1"/>
</dbReference>
<keyword evidence="14" id="KW-0460">Magnesium</keyword>
<dbReference type="InterPro" id="IPR000719">
    <property type="entry name" value="Prot_kinase_dom"/>
</dbReference>
<feature type="region of interest" description="Disordered" evidence="22">
    <location>
        <begin position="589"/>
        <end position="624"/>
    </location>
</feature>
<evidence type="ECO:0000313" key="25">
    <source>
        <dbReference type="WBParaSite" id="Csp11.Scaffold582.g4670.t1"/>
    </source>
</evidence>
<dbReference type="PANTHER" id="PTHR24346">
    <property type="entry name" value="MAP/MICROTUBULE AFFINITY-REGULATING KINASE"/>
    <property type="match status" value="1"/>
</dbReference>
<sequence length="842" mass="93897">MAAPRRRMGLEKVGVPLLIILSPLSALLVRPVNWIGLYDVGRAIGKGNFATVRIARHRIAKTKVAIKSIDVSALDRENLVKLEREVKIVKIIDHPHIVKSYEIMRVDNMLYIVSEYCSSGELYETLIEKGRVAEDVARKWFSETASAVSYLHSQGIVHRDLKAENILLGKNSKIKLIDFGFSNFQTGDQLLNTWCGSPPYAAPELLLGNSYDGMKADIWSMGVLLYILVTGGFPFPSDSVNKLKRSVLSGVVKIPYWVSVECADFIRKMLVLNPGKRYSIQNVLQHRWMYIRNDTTKNQVQLLDPIPSSSIDIRQQCKLNPTIMMFMQQHGKWSEEQIIDAVVGRDFESPIFATYELLADKVKKGTLEGTGEEYPRRGSRGSILSGKANVDEQPLTPTISAHQLAQLNLSSPDCDSDDSSNSDLCDDSPLSSMEPQNHEKQFGLPRGLDVIGNRFENRRHTLCASEQLLSPNMMGQFPPPNLLLNNFMMNPPLGFPPMPEGQTAEFPLSSLHPALATFPMADYTKMLPVPKNERRASAGETLLPTNIDLQQHLANLSANPASFPTVEEEGRSYLAKYGGKRNTVHSLGNQMGGGIQNPIPRYQRSPYSKAPPAERRSSWASPSLSAQQTNHLETLFKRALQTNNDMSRLHKEFKNLSHGCAQSQITNEGSSLACPQISITDEYNRQHNIAPSASSFDPVSIFQKNAQEVVFGQRPATAIGFSSTSFSGMSTPEQTTRSMDDRVRSIVCTLPFAEVIEELKSSLNILKIPFSEFHEMVYEPQVTEMRRLSLPSGVEIGVAVLPPEHKAHVEFAIINNDSPTSEMLCDQLICRLRMIDPNWSSE</sequence>
<evidence type="ECO:0000256" key="3">
    <source>
        <dbReference type="ARBA" id="ARBA00004496"/>
    </source>
</evidence>
<keyword evidence="24" id="KW-1185">Reference proteome</keyword>
<dbReference type="FunFam" id="3.30.200.20:FF:000003">
    <property type="entry name" value="Non-specific serine/threonine protein kinase"/>
    <property type="match status" value="1"/>
</dbReference>
<feature type="region of interest" description="Disordered" evidence="22">
    <location>
        <begin position="368"/>
        <end position="387"/>
    </location>
</feature>
<dbReference type="Pfam" id="PF00069">
    <property type="entry name" value="Pkinase"/>
    <property type="match status" value="1"/>
</dbReference>
<evidence type="ECO:0000256" key="13">
    <source>
        <dbReference type="ARBA" id="ARBA00022840"/>
    </source>
</evidence>
<evidence type="ECO:0000256" key="2">
    <source>
        <dbReference type="ARBA" id="ARBA00004123"/>
    </source>
</evidence>
<dbReference type="InterPro" id="IPR011009">
    <property type="entry name" value="Kinase-like_dom_sf"/>
</dbReference>
<dbReference type="GO" id="GO:0050321">
    <property type="term" value="F:tau-protein kinase activity"/>
    <property type="evidence" value="ECO:0007669"/>
    <property type="project" value="TreeGrafter"/>
</dbReference>
<keyword evidence="6" id="KW-0217">Developmental protein</keyword>
<evidence type="ECO:0000256" key="18">
    <source>
        <dbReference type="ARBA" id="ARBA00053036"/>
    </source>
</evidence>
<dbReference type="InterPro" id="IPR017441">
    <property type="entry name" value="Protein_kinase_ATP_BS"/>
</dbReference>
<organism evidence="24 25">
    <name type="scientific">Caenorhabditis tropicalis</name>
    <dbReference type="NCBI Taxonomy" id="1561998"/>
    <lineage>
        <taxon>Eukaryota</taxon>
        <taxon>Metazoa</taxon>
        <taxon>Ecdysozoa</taxon>
        <taxon>Nematoda</taxon>
        <taxon>Chromadorea</taxon>
        <taxon>Rhabditida</taxon>
        <taxon>Rhabditina</taxon>
        <taxon>Rhabditomorpha</taxon>
        <taxon>Rhabditoidea</taxon>
        <taxon>Rhabditidae</taxon>
        <taxon>Peloderinae</taxon>
        <taxon>Caenorhabditis</taxon>
    </lineage>
</organism>
<dbReference type="GO" id="GO:0035556">
    <property type="term" value="P:intracellular signal transduction"/>
    <property type="evidence" value="ECO:0007669"/>
    <property type="project" value="TreeGrafter"/>
</dbReference>
<keyword evidence="8" id="KW-0723">Serine/threonine-protein kinase</keyword>
<comment type="subcellular location">
    <subcellularLocation>
        <location evidence="3">Cytoplasm</location>
    </subcellularLocation>
    <subcellularLocation>
        <location evidence="2">Nucleus</location>
    </subcellularLocation>
</comment>
<comment type="similarity">
    <text evidence="4">Belongs to the protein kinase superfamily. CAMK Ser/Thr protein kinase family. SNF1 subfamily.</text>
</comment>
<evidence type="ECO:0000256" key="8">
    <source>
        <dbReference type="ARBA" id="ARBA00022527"/>
    </source>
</evidence>
<keyword evidence="9" id="KW-0808">Transferase</keyword>
<evidence type="ECO:0000256" key="15">
    <source>
        <dbReference type="ARBA" id="ARBA00023242"/>
    </source>
</evidence>
<dbReference type="GO" id="GO:0000226">
    <property type="term" value="P:microtubule cytoskeleton organization"/>
    <property type="evidence" value="ECO:0007669"/>
    <property type="project" value="TreeGrafter"/>
</dbReference>
<dbReference type="WBParaSite" id="Csp11.Scaffold582.g4670.t1">
    <property type="protein sequence ID" value="Csp11.Scaffold582.g4670.t1"/>
    <property type="gene ID" value="Csp11.Scaffold582.g4670"/>
</dbReference>
<feature type="compositionally biased region" description="Acidic residues" evidence="22">
    <location>
        <begin position="414"/>
        <end position="426"/>
    </location>
</feature>
<dbReference type="PANTHER" id="PTHR24346:SF82">
    <property type="entry name" value="KP78A-RELATED"/>
    <property type="match status" value="1"/>
</dbReference>
<dbReference type="InterPro" id="IPR008271">
    <property type="entry name" value="Ser/Thr_kinase_AS"/>
</dbReference>
<evidence type="ECO:0000256" key="12">
    <source>
        <dbReference type="ARBA" id="ARBA00022777"/>
    </source>
</evidence>
<dbReference type="PROSITE" id="PS00107">
    <property type="entry name" value="PROTEIN_KINASE_ATP"/>
    <property type="match status" value="1"/>
</dbReference>
<evidence type="ECO:0000313" key="24">
    <source>
        <dbReference type="Proteomes" id="UP000095282"/>
    </source>
</evidence>
<evidence type="ECO:0000256" key="22">
    <source>
        <dbReference type="SAM" id="MobiDB-lite"/>
    </source>
</evidence>
<evidence type="ECO:0000256" key="7">
    <source>
        <dbReference type="ARBA" id="ARBA00022490"/>
    </source>
</evidence>
<keyword evidence="7" id="KW-0963">Cytoplasm</keyword>
<dbReference type="GO" id="GO:0005524">
    <property type="term" value="F:ATP binding"/>
    <property type="evidence" value="ECO:0007669"/>
    <property type="project" value="UniProtKB-UniRule"/>
</dbReference>
<accession>A0A1I7TCV1</accession>
<reference evidence="25" key="1">
    <citation type="submission" date="2016-11" db="UniProtKB">
        <authorList>
            <consortium name="WormBaseParasite"/>
        </authorList>
    </citation>
    <scope>IDENTIFICATION</scope>
</reference>
<evidence type="ECO:0000256" key="1">
    <source>
        <dbReference type="ARBA" id="ARBA00001946"/>
    </source>
</evidence>
<proteinExistence type="inferred from homology"/>
<dbReference type="EC" id="2.7.11.1" evidence="5"/>
<dbReference type="SUPFAM" id="SSF56112">
    <property type="entry name" value="Protein kinase-like (PK-like)"/>
    <property type="match status" value="1"/>
</dbReference>
<dbReference type="eggNOG" id="KOG0583">
    <property type="taxonomic scope" value="Eukaryota"/>
</dbReference>
<comment type="catalytic activity">
    <reaction evidence="16">
        <text>L-threonyl-[protein] + ATP = O-phospho-L-threonyl-[protein] + ADP + H(+)</text>
        <dbReference type="Rhea" id="RHEA:46608"/>
        <dbReference type="Rhea" id="RHEA-COMP:11060"/>
        <dbReference type="Rhea" id="RHEA-COMP:11605"/>
        <dbReference type="ChEBI" id="CHEBI:15378"/>
        <dbReference type="ChEBI" id="CHEBI:30013"/>
        <dbReference type="ChEBI" id="CHEBI:30616"/>
        <dbReference type="ChEBI" id="CHEBI:61977"/>
        <dbReference type="ChEBI" id="CHEBI:456216"/>
        <dbReference type="EC" id="2.7.11.1"/>
    </reaction>
</comment>
<dbReference type="GO" id="GO:0046872">
    <property type="term" value="F:metal ion binding"/>
    <property type="evidence" value="ECO:0007669"/>
    <property type="project" value="UniProtKB-KW"/>
</dbReference>
<evidence type="ECO:0000256" key="17">
    <source>
        <dbReference type="ARBA" id="ARBA00048679"/>
    </source>
</evidence>
<feature type="domain" description="Protein kinase" evidence="23">
    <location>
        <begin position="38"/>
        <end position="289"/>
    </location>
</feature>
<keyword evidence="15" id="KW-0539">Nucleus</keyword>
<comment type="cofactor">
    <cofactor evidence="1">
        <name>Mg(2+)</name>
        <dbReference type="ChEBI" id="CHEBI:18420"/>
    </cofactor>
</comment>
<dbReference type="SMART" id="SM00220">
    <property type="entry name" value="S_TKc"/>
    <property type="match status" value="1"/>
</dbReference>
<evidence type="ECO:0000256" key="4">
    <source>
        <dbReference type="ARBA" id="ARBA00006234"/>
    </source>
</evidence>
<feature type="binding site" evidence="21">
    <location>
        <position position="67"/>
    </location>
    <ligand>
        <name>ATP</name>
        <dbReference type="ChEBI" id="CHEBI:30616"/>
    </ligand>
</feature>
<dbReference type="Proteomes" id="UP000095282">
    <property type="component" value="Unplaced"/>
</dbReference>
<comment type="subunit">
    <text evidence="19">Interacts with tax-6.</text>
</comment>
<evidence type="ECO:0000256" key="11">
    <source>
        <dbReference type="ARBA" id="ARBA00022741"/>
    </source>
</evidence>
<keyword evidence="13 21" id="KW-0067">ATP-binding</keyword>
<evidence type="ECO:0000256" key="19">
    <source>
        <dbReference type="ARBA" id="ARBA00062956"/>
    </source>
</evidence>
<evidence type="ECO:0000259" key="23">
    <source>
        <dbReference type="PROSITE" id="PS50011"/>
    </source>
</evidence>
<dbReference type="AlphaFoldDB" id="A0A1I7TCV1"/>
<protein>
    <recommendedName>
        <fullName evidence="20">Serine/threonine-protein kinase kin-29</fullName>
        <ecNumber evidence="5">2.7.11.1</ecNumber>
    </recommendedName>
</protein>
<dbReference type="PROSITE" id="PS00108">
    <property type="entry name" value="PROTEIN_KINASE_ST"/>
    <property type="match status" value="1"/>
</dbReference>
<comment type="catalytic activity">
    <reaction evidence="17">
        <text>L-seryl-[protein] + ATP = O-phospho-L-seryl-[protein] + ADP + H(+)</text>
        <dbReference type="Rhea" id="RHEA:17989"/>
        <dbReference type="Rhea" id="RHEA-COMP:9863"/>
        <dbReference type="Rhea" id="RHEA-COMP:11604"/>
        <dbReference type="ChEBI" id="CHEBI:15378"/>
        <dbReference type="ChEBI" id="CHEBI:29999"/>
        <dbReference type="ChEBI" id="CHEBI:30616"/>
        <dbReference type="ChEBI" id="CHEBI:83421"/>
        <dbReference type="ChEBI" id="CHEBI:456216"/>
        <dbReference type="EC" id="2.7.11.1"/>
    </reaction>
</comment>
<dbReference type="GO" id="GO:0005737">
    <property type="term" value="C:cytoplasm"/>
    <property type="evidence" value="ECO:0007669"/>
    <property type="project" value="UniProtKB-SubCell"/>
</dbReference>
<keyword evidence="11 21" id="KW-0547">Nucleotide-binding</keyword>
<keyword evidence="12" id="KW-0418">Kinase</keyword>
<dbReference type="FunFam" id="1.10.510.10:FF:001295">
    <property type="entry name" value="Serine/threonine-protein kinase kin-29"/>
    <property type="match status" value="1"/>
</dbReference>
<evidence type="ECO:0000256" key="6">
    <source>
        <dbReference type="ARBA" id="ARBA00022473"/>
    </source>
</evidence>